<dbReference type="CDD" id="cd05276">
    <property type="entry name" value="p53_inducible_oxidoreductase"/>
    <property type="match status" value="1"/>
</dbReference>
<sequence length="325" mass="33573">MRAVTVREFGGPEVLQMTELPDLVPAPGEVLLQVAATAVNKGDTHQREGNYPPPPGITDVMGLECSGTVIALGPGVTRWKLGDTVCALVAGGGYASHAVAPQEQVMPIPAGVDTVTAAALPEAAATVWSNVFMEAALSPGETLLVHGGAGGIGTFAISLAAARGHRVIATAGSADKVATCQELGADVAINYRDEDFVGAIKEATGGRGVDVILDNMGGSYLDRNLKVLNTGGRLAIIGMQGGTKGELNIGRLLVKRARVIATSLRPRPITEKGEICAQLVEQVWPLVESGAVKPVVDCVMPLSDAARAHERIEASSHTGKIILTL</sequence>
<feature type="domain" description="Enoyl reductase (ER)" evidence="3">
    <location>
        <begin position="10"/>
        <end position="323"/>
    </location>
</feature>
<organism evidence="4 5">
    <name type="scientific">Rhodococcus rhodochrous</name>
    <dbReference type="NCBI Taxonomy" id="1829"/>
    <lineage>
        <taxon>Bacteria</taxon>
        <taxon>Bacillati</taxon>
        <taxon>Actinomycetota</taxon>
        <taxon>Actinomycetes</taxon>
        <taxon>Mycobacteriales</taxon>
        <taxon>Nocardiaceae</taxon>
        <taxon>Rhodococcus</taxon>
    </lineage>
</organism>
<dbReference type="InterPro" id="IPR013154">
    <property type="entry name" value="ADH-like_N"/>
</dbReference>
<dbReference type="NCBIfam" id="TIGR02824">
    <property type="entry name" value="quinone_pig3"/>
    <property type="match status" value="1"/>
</dbReference>
<dbReference type="Proteomes" id="UP001198630">
    <property type="component" value="Unassembled WGS sequence"/>
</dbReference>
<keyword evidence="1" id="KW-0521">NADP</keyword>
<dbReference type="Pfam" id="PF00107">
    <property type="entry name" value="ADH_zinc_N"/>
    <property type="match status" value="1"/>
</dbReference>
<dbReference type="EMBL" id="JAJNCO010000025">
    <property type="protein sequence ID" value="MCD2114648.1"/>
    <property type="molecule type" value="Genomic_DNA"/>
</dbReference>
<dbReference type="RefSeq" id="WP_230792618.1">
    <property type="nucleotide sequence ID" value="NZ_JAJNCO010000025.1"/>
</dbReference>
<evidence type="ECO:0000313" key="5">
    <source>
        <dbReference type="Proteomes" id="UP001198630"/>
    </source>
</evidence>
<dbReference type="InterPro" id="IPR036291">
    <property type="entry name" value="NAD(P)-bd_dom_sf"/>
</dbReference>
<dbReference type="InterPro" id="IPR011032">
    <property type="entry name" value="GroES-like_sf"/>
</dbReference>
<dbReference type="InterPro" id="IPR020843">
    <property type="entry name" value="ER"/>
</dbReference>
<reference evidence="4" key="1">
    <citation type="submission" date="2021-11" db="EMBL/GenBank/DDBJ databases">
        <title>Development of a sustainable strategy for remediation of hydrocarbon-contaminated territories based on the waste exchange concept.</title>
        <authorList>
            <person name="Elkin A."/>
        </authorList>
    </citation>
    <scope>NUCLEOTIDE SEQUENCE</scope>
    <source>
        <strain evidence="4">IEGM 757</strain>
    </source>
</reference>
<evidence type="ECO:0000259" key="3">
    <source>
        <dbReference type="SMART" id="SM00829"/>
    </source>
</evidence>
<dbReference type="SMART" id="SM00829">
    <property type="entry name" value="PKS_ER"/>
    <property type="match status" value="1"/>
</dbReference>
<proteinExistence type="predicted"/>
<dbReference type="SUPFAM" id="SSF50129">
    <property type="entry name" value="GroES-like"/>
    <property type="match status" value="1"/>
</dbReference>
<dbReference type="GO" id="GO:0070402">
    <property type="term" value="F:NADPH binding"/>
    <property type="evidence" value="ECO:0007669"/>
    <property type="project" value="TreeGrafter"/>
</dbReference>
<dbReference type="AlphaFoldDB" id="A0AAW4XNT5"/>
<name>A0AAW4XNT5_RHORH</name>
<dbReference type="InterPro" id="IPR013149">
    <property type="entry name" value="ADH-like_C"/>
</dbReference>
<dbReference type="Gene3D" id="3.90.180.10">
    <property type="entry name" value="Medium-chain alcohol dehydrogenases, catalytic domain"/>
    <property type="match status" value="1"/>
</dbReference>
<dbReference type="Pfam" id="PF08240">
    <property type="entry name" value="ADH_N"/>
    <property type="match status" value="1"/>
</dbReference>
<dbReference type="PANTHER" id="PTHR48106">
    <property type="entry name" value="QUINONE OXIDOREDUCTASE PIG3-RELATED"/>
    <property type="match status" value="1"/>
</dbReference>
<dbReference type="InterPro" id="IPR014189">
    <property type="entry name" value="Quinone_OxRdtase_PIG3"/>
</dbReference>
<keyword evidence="2" id="KW-0560">Oxidoreductase</keyword>
<comment type="caution">
    <text evidence="4">The sequence shown here is derived from an EMBL/GenBank/DDBJ whole genome shotgun (WGS) entry which is preliminary data.</text>
</comment>
<gene>
    <name evidence="4" type="ORF">LQ384_26450</name>
</gene>
<evidence type="ECO:0000256" key="1">
    <source>
        <dbReference type="ARBA" id="ARBA00022857"/>
    </source>
</evidence>
<protein>
    <submittedName>
        <fullName evidence="4">NAD(P)H-quinone oxidoreductase</fullName>
    </submittedName>
</protein>
<dbReference type="PANTHER" id="PTHR48106:SF8">
    <property type="entry name" value="OS02G0805600 PROTEIN"/>
    <property type="match status" value="1"/>
</dbReference>
<dbReference type="SUPFAM" id="SSF51735">
    <property type="entry name" value="NAD(P)-binding Rossmann-fold domains"/>
    <property type="match status" value="1"/>
</dbReference>
<evidence type="ECO:0000313" key="4">
    <source>
        <dbReference type="EMBL" id="MCD2114648.1"/>
    </source>
</evidence>
<dbReference type="Gene3D" id="3.40.50.720">
    <property type="entry name" value="NAD(P)-binding Rossmann-like Domain"/>
    <property type="match status" value="1"/>
</dbReference>
<dbReference type="GO" id="GO:0016651">
    <property type="term" value="F:oxidoreductase activity, acting on NAD(P)H"/>
    <property type="evidence" value="ECO:0007669"/>
    <property type="project" value="TreeGrafter"/>
</dbReference>
<accession>A0AAW4XNT5</accession>
<evidence type="ECO:0000256" key="2">
    <source>
        <dbReference type="ARBA" id="ARBA00023002"/>
    </source>
</evidence>